<proteinExistence type="predicted"/>
<dbReference type="OrthoDB" id="6960201at2"/>
<organism evidence="1 2">
    <name type="scientific">Bacillus anthracis</name>
    <name type="common">anthrax bacterium</name>
    <dbReference type="NCBI Taxonomy" id="1392"/>
    <lineage>
        <taxon>Bacteria</taxon>
        <taxon>Bacillati</taxon>
        <taxon>Bacillota</taxon>
        <taxon>Bacilli</taxon>
        <taxon>Bacillales</taxon>
        <taxon>Bacillaceae</taxon>
        <taxon>Bacillus</taxon>
        <taxon>Bacillus cereus group</taxon>
    </lineage>
</organism>
<reference evidence="1 2" key="1">
    <citation type="journal article" date="2009" name="J. Bacteriol.">
        <title>The complete genome sequence of Bacillus anthracis Ames 'Ancestor'.</title>
        <authorList>
            <person name="Ravel J."/>
            <person name="Jiang L."/>
            <person name="Stanley S.T."/>
            <person name="Wilson M.R."/>
            <person name="Decker R.S."/>
            <person name="Read T.D."/>
            <person name="Worsham P."/>
            <person name="Keim P.S."/>
            <person name="Salzberg S.L."/>
            <person name="Fraser-Liggett C.M."/>
            <person name="Rasko D.A."/>
        </authorList>
    </citation>
    <scope>NUCLEOTIDE SEQUENCE [LARGE SCALE GENOMIC DNA]</scope>
    <source>
        <strain evidence="2">Ames ancestor</strain>
    </source>
</reference>
<dbReference type="InterPro" id="IPR019650">
    <property type="entry name" value="DUF2513"/>
</dbReference>
<evidence type="ECO:0008006" key="3">
    <source>
        <dbReference type="Google" id="ProtNLM"/>
    </source>
</evidence>
<dbReference type="GeneID" id="45024950"/>
<accession>A0A2P0HL68</accession>
<accession>E9R9U0</accession>
<accession>Q6KKE9</accession>
<dbReference type="EMBL" id="AE017334">
    <property type="protein sequence ID" value="AAT34479.1"/>
    <property type="molecule type" value="Genomic_DNA"/>
</dbReference>
<keyword evidence="2" id="KW-1185">Reference proteome</keyword>
<evidence type="ECO:0000313" key="1">
    <source>
        <dbReference type="EMBL" id="AAT34479.1"/>
    </source>
</evidence>
<accession>E9R9T9</accession>
<name>A0A6L7HAT8_BACAN</name>
<dbReference type="Pfam" id="PF10711">
    <property type="entry name" value="DUF2513"/>
    <property type="match status" value="1"/>
</dbReference>
<dbReference type="OMA" id="LTWQGHE"/>
<protein>
    <recommendedName>
        <fullName evidence="3">DUF2513 domain-containing protein</fullName>
    </recommendedName>
</protein>
<dbReference type="Proteomes" id="UP000000594">
    <property type="component" value="Chromosome"/>
</dbReference>
<dbReference type="AlphaFoldDB" id="A0A6L7HAT8"/>
<dbReference type="KEGG" id="bar:GBAA_5346"/>
<dbReference type="PATRIC" id="fig|1392.230.peg.5263"/>
<dbReference type="RefSeq" id="WP_000817546.1">
    <property type="nucleotide sequence ID" value="NZ_AP014833.1"/>
</dbReference>
<accession>A0A6L7HAT8</accession>
<accession>Q6HR31</accession>
<dbReference type="KEGG" id="banh:HYU01_26125"/>
<sequence length="116" mass="13386">MKRDMEFIRELLLKIEEKESRFDYVATDSKTEYHLDLMIEASLIKAEKTHYMDNTINFDIVGMTWAGHDFLDAARNDKVWGKAEETAESKGMDLRSLPIEIVKDLLVESAKALIGF</sequence>
<gene>
    <name evidence="1" type="ordered locus">GBAA_5346</name>
</gene>
<evidence type="ECO:0000313" key="2">
    <source>
        <dbReference type="Proteomes" id="UP000000594"/>
    </source>
</evidence>
<accession>Q81X96</accession>